<feature type="transmembrane region" description="Helical" evidence="1">
    <location>
        <begin position="93"/>
        <end position="112"/>
    </location>
</feature>
<sequence>MHDIQSIRKNAYIGILLTTLALLSCALLINETIITTTHEIKTRAPVVRIWPMAPFSVLCLPFLLSLTLLYIVKAIPCKQRMQTKTEGILIKSLILCFISALFCLLFLAPLQYKAMPKLGYTHCNLLQGHPNMYFTDWVKTPEWCVRGKTREWVKEQARLSGNLENP</sequence>
<evidence type="ECO:0000313" key="3">
    <source>
        <dbReference type="Proteomes" id="UP001219066"/>
    </source>
</evidence>
<evidence type="ECO:0008006" key="4">
    <source>
        <dbReference type="Google" id="ProtNLM"/>
    </source>
</evidence>
<dbReference type="AlphaFoldDB" id="A0AAX3SFM4"/>
<evidence type="ECO:0000313" key="2">
    <source>
        <dbReference type="EMBL" id="WFF78862.1"/>
    </source>
</evidence>
<gene>
    <name evidence="2" type="ORF">PYR84_18165</name>
</gene>
<name>A0AAX3SFM4_9BURK</name>
<dbReference type="RefSeq" id="WP_128422616.1">
    <property type="nucleotide sequence ID" value="NZ_CBCSDN010000022.1"/>
</dbReference>
<feature type="transmembrane region" description="Helical" evidence="1">
    <location>
        <begin position="12"/>
        <end position="29"/>
    </location>
</feature>
<evidence type="ECO:0000256" key="1">
    <source>
        <dbReference type="SAM" id="Phobius"/>
    </source>
</evidence>
<protein>
    <recommendedName>
        <fullName evidence="4">DUF1240 domain-containing protein</fullName>
    </recommendedName>
</protein>
<keyword evidence="1" id="KW-0472">Membrane</keyword>
<accession>A0AAX3SFM4</accession>
<keyword evidence="1" id="KW-0812">Transmembrane</keyword>
<reference evidence="2" key="1">
    <citation type="submission" date="2023-03" db="EMBL/GenBank/DDBJ databases">
        <title>Synergistic degradation of erythromycin by symbiotic bacteria Ery-6A and Ery-6B and application in simulated water remediation.</title>
        <authorList>
            <person name="Xu S."/>
        </authorList>
    </citation>
    <scope>NUCLEOTIDE SEQUENCE</scope>
    <source>
        <strain evidence="2">Ery-6A</strain>
    </source>
</reference>
<feature type="transmembrane region" description="Helical" evidence="1">
    <location>
        <begin position="49"/>
        <end position="72"/>
    </location>
</feature>
<keyword evidence="1" id="KW-1133">Transmembrane helix</keyword>
<dbReference type="EMBL" id="CP120956">
    <property type="protein sequence ID" value="WFF78862.1"/>
    <property type="molecule type" value="Genomic_DNA"/>
</dbReference>
<proteinExistence type="predicted"/>
<dbReference type="Proteomes" id="UP001219066">
    <property type="component" value="Chromosome"/>
</dbReference>
<organism evidence="2 3">
    <name type="scientific">Delftia tsuruhatensis</name>
    <dbReference type="NCBI Taxonomy" id="180282"/>
    <lineage>
        <taxon>Bacteria</taxon>
        <taxon>Pseudomonadati</taxon>
        <taxon>Pseudomonadota</taxon>
        <taxon>Betaproteobacteria</taxon>
        <taxon>Burkholderiales</taxon>
        <taxon>Comamonadaceae</taxon>
        <taxon>Delftia</taxon>
    </lineage>
</organism>